<comment type="caution">
    <text evidence="1">The sequence shown here is derived from an EMBL/GenBank/DDBJ whole genome shotgun (WGS) entry which is preliminary data.</text>
</comment>
<proteinExistence type="predicted"/>
<dbReference type="AlphaFoldDB" id="A0A545ALC2"/>
<dbReference type="OrthoDB" id="3695445at2"/>
<evidence type="ECO:0000313" key="1">
    <source>
        <dbReference type="EMBL" id="TQS42119.1"/>
    </source>
</evidence>
<keyword evidence="2" id="KW-1185">Reference proteome</keyword>
<dbReference type="Proteomes" id="UP000317982">
    <property type="component" value="Unassembled WGS sequence"/>
</dbReference>
<name>A0A545ALC2_9ACTN</name>
<organism evidence="1 2">
    <name type="scientific">Cryptosporangium phraense</name>
    <dbReference type="NCBI Taxonomy" id="2593070"/>
    <lineage>
        <taxon>Bacteria</taxon>
        <taxon>Bacillati</taxon>
        <taxon>Actinomycetota</taxon>
        <taxon>Actinomycetes</taxon>
        <taxon>Cryptosporangiales</taxon>
        <taxon>Cryptosporangiaceae</taxon>
        <taxon>Cryptosporangium</taxon>
    </lineage>
</organism>
<protein>
    <submittedName>
        <fullName evidence="1">Uncharacterized protein</fullName>
    </submittedName>
</protein>
<accession>A0A545ALC2</accession>
<reference evidence="1 2" key="1">
    <citation type="submission" date="2019-07" db="EMBL/GenBank/DDBJ databases">
        <title>Cryptosporangium phraense sp. nov., isolated from plant litter.</title>
        <authorList>
            <person name="Suriyachadkun C."/>
        </authorList>
    </citation>
    <scope>NUCLEOTIDE SEQUENCE [LARGE SCALE GENOMIC DNA]</scope>
    <source>
        <strain evidence="1 2">A-T 5661</strain>
    </source>
</reference>
<gene>
    <name evidence="1" type="ORF">FL583_26390</name>
</gene>
<dbReference type="InParanoid" id="A0A545ALC2"/>
<dbReference type="EMBL" id="VIRS01000020">
    <property type="protein sequence ID" value="TQS42119.1"/>
    <property type="molecule type" value="Genomic_DNA"/>
</dbReference>
<dbReference type="Gene3D" id="3.30.530.20">
    <property type="match status" value="1"/>
</dbReference>
<dbReference type="InterPro" id="IPR023393">
    <property type="entry name" value="START-like_dom_sf"/>
</dbReference>
<dbReference type="RefSeq" id="WP_142707519.1">
    <property type="nucleotide sequence ID" value="NZ_VIRS01000020.1"/>
</dbReference>
<evidence type="ECO:0000313" key="2">
    <source>
        <dbReference type="Proteomes" id="UP000317982"/>
    </source>
</evidence>
<sequence length="159" mass="16862">MRATKAVTTAVAVGVTGWAARRLLTRRAARNTPAAESSRWRFVTVNVTPDRVRSDGQLPEPLRALGPGATVVVRPAPADKGTEIGVRLVEGEPTGAKAAAERFTGEDPRQAVRVALRDAKQLLETGEILFPDRPGTTKPTLRGKPLEAAIAHAKGEGKS</sequence>